<gene>
    <name evidence="1" type="ORF">RESH_04238</name>
</gene>
<reference evidence="1 2" key="1">
    <citation type="journal article" date="2013" name="Mar. Genomics">
        <title>Expression of sulfatases in Rhodopirellula baltica and the diversity of sulfatases in the genus Rhodopirellula.</title>
        <authorList>
            <person name="Wegner C.E."/>
            <person name="Richter-Heitmann T."/>
            <person name="Klindworth A."/>
            <person name="Klockow C."/>
            <person name="Richter M."/>
            <person name="Achstetter T."/>
            <person name="Glockner F.O."/>
            <person name="Harder J."/>
        </authorList>
    </citation>
    <scope>NUCLEOTIDE SEQUENCE [LARGE SCALE GENOMIC DNA]</scope>
    <source>
        <strain evidence="1 2">SH398</strain>
    </source>
</reference>
<organism evidence="1 2">
    <name type="scientific">Rhodopirellula europaea SH398</name>
    <dbReference type="NCBI Taxonomy" id="1263868"/>
    <lineage>
        <taxon>Bacteria</taxon>
        <taxon>Pseudomonadati</taxon>
        <taxon>Planctomycetota</taxon>
        <taxon>Planctomycetia</taxon>
        <taxon>Pirellulales</taxon>
        <taxon>Pirellulaceae</taxon>
        <taxon>Rhodopirellula</taxon>
    </lineage>
</organism>
<evidence type="ECO:0000313" key="1">
    <source>
        <dbReference type="EMBL" id="EMI25191.1"/>
    </source>
</evidence>
<sequence length="89" mass="9398">MNLDDAATHRSGSENRIGGCAAIGLTSIPPFESSCLRNQRESLIARKRSARVTGRGWLNRCGGIRNPVSGRLPTLATNPVATDTFASGS</sequence>
<name>M5S148_9BACT</name>
<dbReference type="STRING" id="1263868.RESH_04238"/>
<accession>M5S148</accession>
<proteinExistence type="predicted"/>
<dbReference type="EMBL" id="ANOF01000135">
    <property type="protein sequence ID" value="EMI25191.1"/>
    <property type="molecule type" value="Genomic_DNA"/>
</dbReference>
<dbReference type="Proteomes" id="UP000011996">
    <property type="component" value="Unassembled WGS sequence"/>
</dbReference>
<comment type="caution">
    <text evidence="1">The sequence shown here is derived from an EMBL/GenBank/DDBJ whole genome shotgun (WGS) entry which is preliminary data.</text>
</comment>
<protein>
    <submittedName>
        <fullName evidence="1">Uncharacterized protein</fullName>
    </submittedName>
</protein>
<dbReference type="AlphaFoldDB" id="M5S148"/>
<evidence type="ECO:0000313" key="2">
    <source>
        <dbReference type="Proteomes" id="UP000011996"/>
    </source>
</evidence>